<evidence type="ECO:0000256" key="1">
    <source>
        <dbReference type="SAM" id="Phobius"/>
    </source>
</evidence>
<dbReference type="PANTHER" id="PTHR47353">
    <property type="entry name" value="THIOREDOXIN-LIKE PROTEIN HCF164, CHLOROPLASTIC"/>
    <property type="match status" value="1"/>
</dbReference>
<reference evidence="3 4" key="2">
    <citation type="submission" date="2018-03" db="EMBL/GenBank/DDBJ databases">
        <title>The ancient ancestry and fast evolution of plastids.</title>
        <authorList>
            <person name="Moore K.R."/>
            <person name="Magnabosco C."/>
            <person name="Momper L."/>
            <person name="Gold D.A."/>
            <person name="Bosak T."/>
            <person name="Fournier G.P."/>
        </authorList>
    </citation>
    <scope>NUCLEOTIDE SEQUENCE [LARGE SCALE GENOMIC DNA]</scope>
    <source>
        <strain evidence="3 4">ULC18</strain>
    </source>
</reference>
<accession>A0A2T1E6A4</accession>
<dbReference type="Pfam" id="PF00085">
    <property type="entry name" value="Thioredoxin"/>
    <property type="match status" value="1"/>
</dbReference>
<dbReference type="FunFam" id="3.40.30.10:FF:000423">
    <property type="entry name" value="Thiol:disulfide interchange protein"/>
    <property type="match status" value="1"/>
</dbReference>
<sequence>MTANLPEPTQTSPVVTQATTGTRVRNFLIVLVAIVLTVSVFLGLKTETGSGLLSTMAEEAVPLEVALGNDKPTLVEFYANWCTSCQTMAPDVAELKEQYGDRVNFVMLNVDNSKWLPEVLSYRVDGIPHFVFLGQDGSAIAQSIGEQPRSVMEANLVALASGDSLPYAQASGQTSAFSASVKAAPVSGSDPRSHGSQVVN</sequence>
<protein>
    <submittedName>
        <fullName evidence="3">Thiol:disulfide interchange protein</fullName>
    </submittedName>
</protein>
<keyword evidence="1" id="KW-0812">Transmembrane</keyword>
<feature type="transmembrane region" description="Helical" evidence="1">
    <location>
        <begin position="27"/>
        <end position="44"/>
    </location>
</feature>
<dbReference type="EMBL" id="PVWK01000081">
    <property type="protein sequence ID" value="PSB28266.1"/>
    <property type="molecule type" value="Genomic_DNA"/>
</dbReference>
<organism evidence="3 4">
    <name type="scientific">Stenomitos frigidus ULC18</name>
    <dbReference type="NCBI Taxonomy" id="2107698"/>
    <lineage>
        <taxon>Bacteria</taxon>
        <taxon>Bacillati</taxon>
        <taxon>Cyanobacteriota</taxon>
        <taxon>Cyanophyceae</taxon>
        <taxon>Leptolyngbyales</taxon>
        <taxon>Leptolyngbyaceae</taxon>
        <taxon>Stenomitos</taxon>
    </lineage>
</organism>
<dbReference type="InterPro" id="IPR013766">
    <property type="entry name" value="Thioredoxin_domain"/>
</dbReference>
<feature type="domain" description="Thioredoxin" evidence="2">
    <location>
        <begin position="6"/>
        <end position="161"/>
    </location>
</feature>
<dbReference type="PROSITE" id="PS51352">
    <property type="entry name" value="THIOREDOXIN_2"/>
    <property type="match status" value="1"/>
</dbReference>
<keyword evidence="4" id="KW-1185">Reference proteome</keyword>
<proteinExistence type="predicted"/>
<evidence type="ECO:0000259" key="2">
    <source>
        <dbReference type="PROSITE" id="PS51352"/>
    </source>
</evidence>
<dbReference type="InterPro" id="IPR044241">
    <property type="entry name" value="TxlA/HCF164"/>
</dbReference>
<dbReference type="AlphaFoldDB" id="A0A2T1E6A4"/>
<reference evidence="4" key="1">
    <citation type="submission" date="2018-02" db="EMBL/GenBank/DDBJ databases">
        <authorList>
            <person name="Moore K."/>
            <person name="Momper L."/>
        </authorList>
    </citation>
    <scope>NUCLEOTIDE SEQUENCE [LARGE SCALE GENOMIC DNA]</scope>
    <source>
        <strain evidence="4">ULC18</strain>
    </source>
</reference>
<gene>
    <name evidence="3" type="ORF">C7B82_13770</name>
</gene>
<dbReference type="InterPro" id="IPR017937">
    <property type="entry name" value="Thioredoxin_CS"/>
</dbReference>
<dbReference type="CDD" id="cd02950">
    <property type="entry name" value="TxlA"/>
    <property type="match status" value="1"/>
</dbReference>
<dbReference type="RefSeq" id="WP_106256866.1">
    <property type="nucleotide sequence ID" value="NZ_CAWNSW010000004.1"/>
</dbReference>
<dbReference type="PROSITE" id="PS00194">
    <property type="entry name" value="THIOREDOXIN_1"/>
    <property type="match status" value="1"/>
</dbReference>
<dbReference type="SUPFAM" id="SSF52833">
    <property type="entry name" value="Thioredoxin-like"/>
    <property type="match status" value="1"/>
</dbReference>
<name>A0A2T1E6A4_9CYAN</name>
<dbReference type="Proteomes" id="UP000239576">
    <property type="component" value="Unassembled WGS sequence"/>
</dbReference>
<evidence type="ECO:0000313" key="3">
    <source>
        <dbReference type="EMBL" id="PSB28266.1"/>
    </source>
</evidence>
<comment type="caution">
    <text evidence="3">The sequence shown here is derived from an EMBL/GenBank/DDBJ whole genome shotgun (WGS) entry which is preliminary data.</text>
</comment>
<dbReference type="GO" id="GO:0016671">
    <property type="term" value="F:oxidoreductase activity, acting on a sulfur group of donors, disulfide as acceptor"/>
    <property type="evidence" value="ECO:0007669"/>
    <property type="project" value="TreeGrafter"/>
</dbReference>
<dbReference type="PANTHER" id="PTHR47353:SF1">
    <property type="entry name" value="THIOREDOXIN-LIKE PROTEIN HCF164, CHLOROPLASTIC"/>
    <property type="match status" value="1"/>
</dbReference>
<keyword evidence="1" id="KW-0472">Membrane</keyword>
<dbReference type="Gene3D" id="3.40.30.10">
    <property type="entry name" value="Glutaredoxin"/>
    <property type="match status" value="1"/>
</dbReference>
<keyword evidence="1" id="KW-1133">Transmembrane helix</keyword>
<dbReference type="InterPro" id="IPR036249">
    <property type="entry name" value="Thioredoxin-like_sf"/>
</dbReference>
<evidence type="ECO:0000313" key="4">
    <source>
        <dbReference type="Proteomes" id="UP000239576"/>
    </source>
</evidence>
<dbReference type="OrthoDB" id="423012at2"/>